<organism evidence="1 2">
    <name type="scientific">Oceanobacillus zhaokaii</name>
    <dbReference type="NCBI Taxonomy" id="2052660"/>
    <lineage>
        <taxon>Bacteria</taxon>
        <taxon>Bacillati</taxon>
        <taxon>Bacillota</taxon>
        <taxon>Bacilli</taxon>
        <taxon>Bacillales</taxon>
        <taxon>Bacillaceae</taxon>
        <taxon>Oceanobacillus</taxon>
    </lineage>
</organism>
<evidence type="ECO:0000313" key="1">
    <source>
        <dbReference type="EMBL" id="AXI09179.1"/>
    </source>
</evidence>
<keyword evidence="2" id="KW-1185">Reference proteome</keyword>
<dbReference type="AlphaFoldDB" id="A0A345PGP9"/>
<evidence type="ECO:0000313" key="2">
    <source>
        <dbReference type="Proteomes" id="UP000253908"/>
    </source>
</evidence>
<dbReference type="RefSeq" id="WP_114916472.1">
    <property type="nucleotide sequence ID" value="NZ_CP024848.1"/>
</dbReference>
<reference evidence="2" key="1">
    <citation type="submission" date="2017-11" db="EMBL/GenBank/DDBJ databases">
        <authorList>
            <person name="Zhu W."/>
        </authorList>
    </citation>
    <scope>NUCLEOTIDE SEQUENCE [LARGE SCALE GENOMIC DNA]</scope>
    <source>
        <strain evidence="2">160</strain>
    </source>
</reference>
<dbReference type="KEGG" id="ocn:CUC15_09675"/>
<name>A0A345PGP9_9BACI</name>
<dbReference type="EMBL" id="CP024848">
    <property type="protein sequence ID" value="AXI09179.1"/>
    <property type="molecule type" value="Genomic_DNA"/>
</dbReference>
<dbReference type="Proteomes" id="UP000253908">
    <property type="component" value="Chromosome"/>
</dbReference>
<proteinExistence type="predicted"/>
<sequence length="155" mass="18322">MNRNEAFIASLKEWSNSISNGEQELKGLTFHLGYSIGVKGLEASIDKLEERINYLVSNGIIKKKFLIDGLIREVDNYLNRKIYFLGESIVNNEYLQESYLNDFDIVPEHAQRKSKEDIKISIIESEQQIDQWNRIKSTYFTRLNEREWQDENIRK</sequence>
<protein>
    <submittedName>
        <fullName evidence="1">Uncharacterized protein</fullName>
    </submittedName>
</protein>
<accession>A0A345PGP9</accession>
<gene>
    <name evidence="1" type="ORF">CUC15_09675</name>
</gene>